<feature type="region of interest" description="Disordered" evidence="5">
    <location>
        <begin position="1168"/>
        <end position="1258"/>
    </location>
</feature>
<evidence type="ECO:0000256" key="5">
    <source>
        <dbReference type="SAM" id="MobiDB-lite"/>
    </source>
</evidence>
<dbReference type="Gene3D" id="1.10.418.10">
    <property type="entry name" value="Calponin-like domain"/>
    <property type="match status" value="1"/>
</dbReference>
<dbReference type="PANTHER" id="PTHR18947:SF28">
    <property type="entry name" value="GIRDIN, ISOFORM A"/>
    <property type="match status" value="1"/>
</dbReference>
<dbReference type="SUPFAM" id="SSF116907">
    <property type="entry name" value="Hook domain"/>
    <property type="match status" value="1"/>
</dbReference>
<keyword evidence="3 4" id="KW-0175">Coiled coil</keyword>
<dbReference type="CDD" id="cd22223">
    <property type="entry name" value="HkD_HkRP"/>
    <property type="match status" value="1"/>
</dbReference>
<feature type="compositionally biased region" description="Basic and acidic residues" evidence="5">
    <location>
        <begin position="642"/>
        <end position="651"/>
    </location>
</feature>
<feature type="coiled-coil region" evidence="4">
    <location>
        <begin position="813"/>
        <end position="1148"/>
    </location>
</feature>
<evidence type="ECO:0000256" key="4">
    <source>
        <dbReference type="SAM" id="Coils"/>
    </source>
</evidence>
<evidence type="ECO:0000256" key="1">
    <source>
        <dbReference type="ARBA" id="ARBA00004496"/>
    </source>
</evidence>
<comment type="caution">
    <text evidence="7">The sequence shown here is derived from an EMBL/GenBank/DDBJ whole genome shotgun (WGS) entry which is preliminary data.</text>
</comment>
<feature type="coiled-coil region" evidence="4">
    <location>
        <begin position="459"/>
        <end position="486"/>
    </location>
</feature>
<sequence>MNERQFWEHPLGSWLNDIACGTSPVVEEKKWRSPGRSDLPLAYAELCDGVLLSVLFHQIDPSSVDVVSPREVRQCEQDQLAKQRLFGALIEAIRKLYKRRLRQLIVLSPPDILTIVRNPRADVSGEELNKFVLLLLGCAVQSDKKKTFVSRITKLEKRLQQGIAKEIQKITESSSVVLSIDSLSRYDDTVIDHIEKLVDQRDAYAQTLSHMADTESDGGGSSTESSSVNGEVEHRRRIEKRLSRRTPSPPFLDRHATVELSAKNAELRKLRKETEDKDDRINELTDELEACEAEVRKLKDERIELVKDARAAKNLRDELDCVQQKLDRLEKLERENSHLHEKLSKLEYVQSQLEHQRADNATLEMSIEQLEGELEILRQEKKTQNETQTRLNEAQQSMRCLQTDISEKNTRIEELLVEQSRLEGELMCLNGKILEMERHMDGPNHVPRESFGSLADEMADSERSEVMQLRLENRKLRAHLDSTENSTVSSAELDQLKIELEDRDRQVSERRSENEVMQRQMQTLEVTISQLNQEIAETNADREKLRTERDESVMSLIDARKKFAQFQTEFGRKFEQEAQTKVMEMEAELQELRRKLNSAEEERRQTEKQLHRVCDEQKSLRVTVDELREEKANAETQSATNERARRSAETERNSLKVRIEALDVECEELRERARCAEDAKRRMEASERRLAELQTHVGDLEAENRTLQQQMELELQKTQRLREDLVSEKSKGAELVSRLRSVCAAVALNGGKIEVEMDDHQLIDSIDDVIMGALTAAKREADALRLQQHTQIAELNDLKSDIEKLRRSESASLVESDDRVRELSRENVTLKEQVFLVQEKVRELQVEIAAKNSEIATAKRGIEELNRNATAASASNTELARLQVSLRNLQLQEELLREDNAQLRVQIDLAEKSRQIAKKDADSLAAMHQALLTDHDRLQNLHDLLTQDYERARLENVDMKAKLKSQRPISAGHSRELEEMRMALEQERTEKDRQLRSYADLHNEHGALKREIDQIRKENDCLSRNCDNLSSEMRKLKLAEQAQRATVKDLMTTVEEQTKNIQAKEIEIAKLHNTIELLTKVNRVYEEESKNLGRQVETLLHYNRELQEKALSEKNVAHLEQKQFQERLSALQRHKEKLEEKIMDQYRSMESKKVVDRQKQPLVKRAAKALISRRRPSIPSGGSTTEDSSVYSADEGSPPLTNGIEDFDPFPPTCSSSEDHDRISPPRNEPTLTGQDPLHDDFVRFRGGSVGSSLRDYSPRRDTLLSQINYNGPERSADGPMLSALPPRAPIRNTMATASLRTRPPPPPYTAGNGRQKPPPYPGRNAPNSASNCSTPLPSSFVPQSASTPKSDKGSPVKECELPVVAEGEKRTFVREKEERLDKAMSIYENVSQAEVRANESTVWYEYGCV</sequence>
<evidence type="ECO:0000313" key="7">
    <source>
        <dbReference type="EMBL" id="KAK6758258.1"/>
    </source>
</evidence>
<evidence type="ECO:0000313" key="8">
    <source>
        <dbReference type="Proteomes" id="UP001303046"/>
    </source>
</evidence>
<comment type="subcellular location">
    <subcellularLocation>
        <location evidence="1">Cytoplasm</location>
    </subcellularLocation>
</comment>
<feature type="domain" description="HOOK N-terminal" evidence="6">
    <location>
        <begin position="43"/>
        <end position="168"/>
    </location>
</feature>
<feature type="compositionally biased region" description="Polar residues" evidence="5">
    <location>
        <begin position="1326"/>
        <end position="1349"/>
    </location>
</feature>
<feature type="compositionally biased region" description="Basic and acidic residues" evidence="5">
    <location>
        <begin position="1350"/>
        <end position="1360"/>
    </location>
</feature>
<organism evidence="7 8">
    <name type="scientific">Necator americanus</name>
    <name type="common">Human hookworm</name>
    <dbReference type="NCBI Taxonomy" id="51031"/>
    <lineage>
        <taxon>Eukaryota</taxon>
        <taxon>Metazoa</taxon>
        <taxon>Ecdysozoa</taxon>
        <taxon>Nematoda</taxon>
        <taxon>Chromadorea</taxon>
        <taxon>Rhabditida</taxon>
        <taxon>Rhabditina</taxon>
        <taxon>Rhabditomorpha</taxon>
        <taxon>Strongyloidea</taxon>
        <taxon>Ancylostomatidae</taxon>
        <taxon>Bunostominae</taxon>
        <taxon>Necator</taxon>
    </lineage>
</organism>
<gene>
    <name evidence="7" type="primary">Necator_chrV.g20631</name>
    <name evidence="7" type="ORF">RB195_015838</name>
</gene>
<keyword evidence="8" id="KW-1185">Reference proteome</keyword>
<feature type="region of interest" description="Disordered" evidence="5">
    <location>
        <begin position="1296"/>
        <end position="1360"/>
    </location>
</feature>
<dbReference type="EMBL" id="JAVFWL010000005">
    <property type="protein sequence ID" value="KAK6758258.1"/>
    <property type="molecule type" value="Genomic_DNA"/>
</dbReference>
<accession>A0ABR1E6V3</accession>
<proteinExistence type="predicted"/>
<feature type="coiled-coil region" evidence="4">
    <location>
        <begin position="514"/>
        <end position="548"/>
    </location>
</feature>
<feature type="coiled-coil region" evidence="4">
    <location>
        <begin position="257"/>
        <end position="425"/>
    </location>
</feature>
<keyword evidence="2" id="KW-0963">Cytoplasm</keyword>
<dbReference type="InterPro" id="IPR043936">
    <property type="entry name" value="HOOK_N"/>
</dbReference>
<feature type="region of interest" description="Disordered" evidence="5">
    <location>
        <begin position="629"/>
        <end position="651"/>
    </location>
</feature>
<evidence type="ECO:0000256" key="2">
    <source>
        <dbReference type="ARBA" id="ARBA00022490"/>
    </source>
</evidence>
<feature type="region of interest" description="Disordered" evidence="5">
    <location>
        <begin position="1269"/>
        <end position="1288"/>
    </location>
</feature>
<name>A0ABR1E6V3_NECAM</name>
<reference evidence="7 8" key="1">
    <citation type="submission" date="2023-08" db="EMBL/GenBank/DDBJ databases">
        <title>A Necator americanus chromosomal reference genome.</title>
        <authorList>
            <person name="Ilik V."/>
            <person name="Petrzelkova K.J."/>
            <person name="Pardy F."/>
            <person name="Fuh T."/>
            <person name="Niatou-Singa F.S."/>
            <person name="Gouil Q."/>
            <person name="Baker L."/>
            <person name="Ritchie M.E."/>
            <person name="Jex A.R."/>
            <person name="Gazzola D."/>
            <person name="Li H."/>
            <person name="Toshio Fujiwara R."/>
            <person name="Zhan B."/>
            <person name="Aroian R.V."/>
            <person name="Pafco B."/>
            <person name="Schwarz E.M."/>
        </authorList>
    </citation>
    <scope>NUCLEOTIDE SEQUENCE [LARGE SCALE GENOMIC DNA]</scope>
    <source>
        <strain evidence="7 8">Aroian</strain>
        <tissue evidence="7">Whole animal</tissue>
    </source>
</reference>
<evidence type="ECO:0000256" key="3">
    <source>
        <dbReference type="ARBA" id="ARBA00023054"/>
    </source>
</evidence>
<feature type="region of interest" description="Disordered" evidence="5">
    <location>
        <begin position="211"/>
        <end position="252"/>
    </location>
</feature>
<evidence type="ECO:0000259" key="6">
    <source>
        <dbReference type="Pfam" id="PF19047"/>
    </source>
</evidence>
<protein>
    <recommendedName>
        <fullName evidence="6">HOOK N-terminal domain-containing protein</fullName>
    </recommendedName>
</protein>
<dbReference type="Proteomes" id="UP001303046">
    <property type="component" value="Unassembled WGS sequence"/>
</dbReference>
<dbReference type="PANTHER" id="PTHR18947">
    <property type="entry name" value="HOOK PROTEINS"/>
    <property type="match status" value="1"/>
</dbReference>
<dbReference type="InterPro" id="IPR036872">
    <property type="entry name" value="CH_dom_sf"/>
</dbReference>
<dbReference type="Pfam" id="PF19047">
    <property type="entry name" value="HOOK_N"/>
    <property type="match status" value="1"/>
</dbReference>